<protein>
    <submittedName>
        <fullName evidence="2">Uncharacterized protein</fullName>
    </submittedName>
</protein>
<accession>A0AC35G8G0</accession>
<evidence type="ECO:0000313" key="2">
    <source>
        <dbReference type="WBParaSite" id="PS1159_v2.g2502.t1"/>
    </source>
</evidence>
<evidence type="ECO:0000313" key="1">
    <source>
        <dbReference type="Proteomes" id="UP000887580"/>
    </source>
</evidence>
<proteinExistence type="predicted"/>
<dbReference type="Proteomes" id="UP000887580">
    <property type="component" value="Unplaced"/>
</dbReference>
<dbReference type="WBParaSite" id="PS1159_v2.g2502.t1">
    <property type="protein sequence ID" value="PS1159_v2.g2502.t1"/>
    <property type="gene ID" value="PS1159_v2.g2502"/>
</dbReference>
<sequence length="66" mass="8066">MYSVFYYSYFLLAMMNILFLKHVYSAFYYRYLKKGKHPRVPFFIINDNFIHYVFPSLFIGGQFILA</sequence>
<name>A0AC35G8G0_9BILA</name>
<organism evidence="1 2">
    <name type="scientific">Panagrolaimus sp. PS1159</name>
    <dbReference type="NCBI Taxonomy" id="55785"/>
    <lineage>
        <taxon>Eukaryota</taxon>
        <taxon>Metazoa</taxon>
        <taxon>Ecdysozoa</taxon>
        <taxon>Nematoda</taxon>
        <taxon>Chromadorea</taxon>
        <taxon>Rhabditida</taxon>
        <taxon>Tylenchina</taxon>
        <taxon>Panagrolaimomorpha</taxon>
        <taxon>Panagrolaimoidea</taxon>
        <taxon>Panagrolaimidae</taxon>
        <taxon>Panagrolaimus</taxon>
    </lineage>
</organism>
<reference evidence="2" key="1">
    <citation type="submission" date="2022-11" db="UniProtKB">
        <authorList>
            <consortium name="WormBaseParasite"/>
        </authorList>
    </citation>
    <scope>IDENTIFICATION</scope>
</reference>